<evidence type="ECO:0000313" key="2">
    <source>
        <dbReference type="EMBL" id="NKY33111.1"/>
    </source>
</evidence>
<dbReference type="RefSeq" id="WP_068040434.1">
    <property type="nucleotide sequence ID" value="NZ_JAAXOO010000002.1"/>
</dbReference>
<dbReference type="EMBL" id="JAAXOO010000002">
    <property type="protein sequence ID" value="NKY33111.1"/>
    <property type="molecule type" value="Genomic_DNA"/>
</dbReference>
<comment type="caution">
    <text evidence="2">The sequence shown here is derived from an EMBL/GenBank/DDBJ whole genome shotgun (WGS) entry which is preliminary data.</text>
</comment>
<dbReference type="Gene3D" id="3.10.450.50">
    <property type="match status" value="1"/>
</dbReference>
<feature type="domain" description="SnoaL-like" evidence="1">
    <location>
        <begin position="9"/>
        <end position="133"/>
    </location>
</feature>
<gene>
    <name evidence="2" type="ORF">HGA13_08530</name>
</gene>
<name>A0A846XA22_9NOCA</name>
<dbReference type="SUPFAM" id="SSF54427">
    <property type="entry name" value="NTF2-like"/>
    <property type="match status" value="1"/>
</dbReference>
<keyword evidence="3" id="KW-1185">Reference proteome</keyword>
<reference evidence="2 3" key="1">
    <citation type="submission" date="2020-04" db="EMBL/GenBank/DDBJ databases">
        <title>MicrobeNet Type strains.</title>
        <authorList>
            <person name="Nicholson A.C."/>
        </authorList>
    </citation>
    <scope>NUCLEOTIDE SEQUENCE [LARGE SCALE GENOMIC DNA]</scope>
    <source>
        <strain evidence="2 3">DSM 45078</strain>
    </source>
</reference>
<evidence type="ECO:0000313" key="3">
    <source>
        <dbReference type="Proteomes" id="UP000565715"/>
    </source>
</evidence>
<sequence length="137" mass="15096">MTIAHPDSTAAELEVRDLLGRCALCADEGHAEEYRNFYSEDAVWETGDTRQAGIAELVAAAVERRRTGVSGPGSHTRHVITTLAVTIDGPKAQAVSYLQFYRNTHATPVLALIMRYSDELCRGDDGWKITHRRITPG</sequence>
<dbReference type="InterPro" id="IPR032710">
    <property type="entry name" value="NTF2-like_dom_sf"/>
</dbReference>
<dbReference type="Pfam" id="PF13577">
    <property type="entry name" value="SnoaL_4"/>
    <property type="match status" value="1"/>
</dbReference>
<protein>
    <submittedName>
        <fullName evidence="2">Nuclear transport factor 2 family protein</fullName>
    </submittedName>
</protein>
<organism evidence="2 3">
    <name type="scientific">Nocardia speluncae</name>
    <dbReference type="NCBI Taxonomy" id="419477"/>
    <lineage>
        <taxon>Bacteria</taxon>
        <taxon>Bacillati</taxon>
        <taxon>Actinomycetota</taxon>
        <taxon>Actinomycetes</taxon>
        <taxon>Mycobacteriales</taxon>
        <taxon>Nocardiaceae</taxon>
        <taxon>Nocardia</taxon>
    </lineage>
</organism>
<proteinExistence type="predicted"/>
<dbReference type="AlphaFoldDB" id="A0A846XA22"/>
<evidence type="ECO:0000259" key="1">
    <source>
        <dbReference type="Pfam" id="PF13577"/>
    </source>
</evidence>
<dbReference type="Proteomes" id="UP000565715">
    <property type="component" value="Unassembled WGS sequence"/>
</dbReference>
<accession>A0A846XA22</accession>
<dbReference type="CDD" id="cd00531">
    <property type="entry name" value="NTF2_like"/>
    <property type="match status" value="1"/>
</dbReference>
<dbReference type="InterPro" id="IPR037401">
    <property type="entry name" value="SnoaL-like"/>
</dbReference>